<dbReference type="PANTHER" id="PTHR20973">
    <property type="entry name" value="NON-SMC ELEMENT 1-RELATED"/>
    <property type="match status" value="1"/>
</dbReference>
<dbReference type="Pfam" id="PF07574">
    <property type="entry name" value="SMC_Nse1"/>
    <property type="match status" value="1"/>
</dbReference>
<keyword evidence="9 15" id="KW-0863">Zinc-finger</keyword>
<comment type="catalytic activity">
    <reaction evidence="1 15">
        <text>S-ubiquitinyl-[E2 ubiquitin-conjugating enzyme]-L-cysteine + [acceptor protein]-L-lysine = [E2 ubiquitin-conjugating enzyme]-L-cysteine + N(6)-ubiquitinyl-[acceptor protein]-L-lysine.</text>
        <dbReference type="EC" id="2.3.2.27"/>
    </reaction>
</comment>
<dbReference type="InterPro" id="IPR014857">
    <property type="entry name" value="Nse1_RING_C4HC3-type"/>
</dbReference>
<dbReference type="InterPro" id="IPR013083">
    <property type="entry name" value="Znf_RING/FYVE/PHD"/>
</dbReference>
<name>A0A9P8T0J4_9ASCO</name>
<evidence type="ECO:0000256" key="2">
    <source>
        <dbReference type="ARBA" id="ARBA00004123"/>
    </source>
</evidence>
<comment type="subcellular location">
    <subcellularLocation>
        <location evidence="2 15">Nucleus</location>
    </subcellularLocation>
</comment>
<evidence type="ECO:0000256" key="9">
    <source>
        <dbReference type="ARBA" id="ARBA00022771"/>
    </source>
</evidence>
<keyword evidence="6 15" id="KW-0808">Transferase</keyword>
<dbReference type="GO" id="GO:0000724">
    <property type="term" value="P:double-strand break repair via homologous recombination"/>
    <property type="evidence" value="ECO:0007669"/>
    <property type="project" value="TreeGrafter"/>
</dbReference>
<dbReference type="GO" id="GO:0030915">
    <property type="term" value="C:Smc5-Smc6 complex"/>
    <property type="evidence" value="ECO:0007669"/>
    <property type="project" value="UniProtKB-UniRule"/>
</dbReference>
<keyword evidence="14 15" id="KW-0539">Nucleus</keyword>
<evidence type="ECO:0000256" key="12">
    <source>
        <dbReference type="ARBA" id="ARBA00023172"/>
    </source>
</evidence>
<dbReference type="Proteomes" id="UP000788993">
    <property type="component" value="Unassembled WGS sequence"/>
</dbReference>
<dbReference type="InterPro" id="IPR036388">
    <property type="entry name" value="WH-like_DNA-bd_sf"/>
</dbReference>
<dbReference type="GO" id="GO:0008270">
    <property type="term" value="F:zinc ion binding"/>
    <property type="evidence" value="ECO:0007669"/>
    <property type="project" value="UniProtKB-KW"/>
</dbReference>
<dbReference type="GO" id="GO:0005634">
    <property type="term" value="C:nucleus"/>
    <property type="evidence" value="ECO:0007669"/>
    <property type="project" value="UniProtKB-SubCell"/>
</dbReference>
<accession>A0A9P8T0J4</accession>
<evidence type="ECO:0000256" key="14">
    <source>
        <dbReference type="ARBA" id="ARBA00023242"/>
    </source>
</evidence>
<dbReference type="Gene3D" id="1.10.10.10">
    <property type="entry name" value="Winged helix-like DNA-binding domain superfamily/Winged helix DNA-binding domain"/>
    <property type="match status" value="1"/>
</dbReference>
<evidence type="ECO:0000256" key="10">
    <source>
        <dbReference type="ARBA" id="ARBA00022786"/>
    </source>
</evidence>
<evidence type="ECO:0000313" key="17">
    <source>
        <dbReference type="EMBL" id="KAH3660935.1"/>
    </source>
</evidence>
<evidence type="ECO:0000256" key="11">
    <source>
        <dbReference type="ARBA" id="ARBA00022833"/>
    </source>
</evidence>
<evidence type="ECO:0000256" key="7">
    <source>
        <dbReference type="ARBA" id="ARBA00022723"/>
    </source>
</evidence>
<evidence type="ECO:0000256" key="5">
    <source>
        <dbReference type="ARBA" id="ARBA00019422"/>
    </source>
</evidence>
<protein>
    <recommendedName>
        <fullName evidence="5 15">Non-structural maintenance of chromosomes element 1 homolog</fullName>
        <ecNumber evidence="4 15">2.3.2.27</ecNumber>
    </recommendedName>
</protein>
<evidence type="ECO:0000256" key="13">
    <source>
        <dbReference type="ARBA" id="ARBA00023204"/>
    </source>
</evidence>
<keyword evidence="7 15" id="KW-0479">Metal-binding</keyword>
<evidence type="ECO:0000313" key="18">
    <source>
        <dbReference type="Proteomes" id="UP000788993"/>
    </source>
</evidence>
<reference evidence="17" key="1">
    <citation type="journal article" date="2021" name="Open Biol.">
        <title>Shared evolutionary footprints suggest mitochondrial oxidative damage underlies multiple complex I losses in fungi.</title>
        <authorList>
            <person name="Schikora-Tamarit M.A."/>
            <person name="Marcet-Houben M."/>
            <person name="Nosek J."/>
            <person name="Gabaldon T."/>
        </authorList>
    </citation>
    <scope>NUCLEOTIDE SEQUENCE</scope>
    <source>
        <strain evidence="17">NCAIM Y.01608</strain>
    </source>
</reference>
<organism evidence="17 18">
    <name type="scientific">Ogataea polymorpha</name>
    <dbReference type="NCBI Taxonomy" id="460523"/>
    <lineage>
        <taxon>Eukaryota</taxon>
        <taxon>Fungi</taxon>
        <taxon>Dikarya</taxon>
        <taxon>Ascomycota</taxon>
        <taxon>Saccharomycotina</taxon>
        <taxon>Pichiomycetes</taxon>
        <taxon>Pichiales</taxon>
        <taxon>Pichiaceae</taxon>
        <taxon>Ogataea</taxon>
    </lineage>
</organism>
<dbReference type="PANTHER" id="PTHR20973:SF0">
    <property type="entry name" value="NON-STRUCTURAL MAINTENANCE OF CHROMOSOMES ELEMENT 1 HOMOLOG"/>
    <property type="match status" value="1"/>
</dbReference>
<feature type="domain" description="Non-structural maintenance of chromosomes element 1 RING C4HC3-type" evidence="16">
    <location>
        <begin position="233"/>
        <end position="274"/>
    </location>
</feature>
<evidence type="ECO:0000256" key="15">
    <source>
        <dbReference type="RuleBase" id="RU368018"/>
    </source>
</evidence>
<dbReference type="InterPro" id="IPR011513">
    <property type="entry name" value="Nse1"/>
</dbReference>
<keyword evidence="18" id="KW-1185">Reference proteome</keyword>
<dbReference type="AlphaFoldDB" id="A0A9P8T0J4"/>
<gene>
    <name evidence="17" type="ORF">OGATHE_005267</name>
</gene>
<dbReference type="EC" id="2.3.2.27" evidence="4 15"/>
<comment type="function">
    <text evidence="15">Acts in a DNA repair pathway for removal of UV-induced DNA damage that is distinct from classical nucleotide excision repair and in repair of ionizing radiation damage. Functions in homologous recombination repair of DNA double strand breaks and in recovery of stalled replication forks.</text>
</comment>
<dbReference type="EMBL" id="JAEUBD010001468">
    <property type="protein sequence ID" value="KAH3660935.1"/>
    <property type="molecule type" value="Genomic_DNA"/>
</dbReference>
<keyword evidence="10 15" id="KW-0833">Ubl conjugation pathway</keyword>
<comment type="caution">
    <text evidence="17">The sequence shown here is derived from an EMBL/GenBank/DDBJ whole genome shotgun (WGS) entry which is preliminary data.</text>
</comment>
<keyword evidence="13 15" id="KW-0234">DNA repair</keyword>
<dbReference type="Pfam" id="PF08746">
    <property type="entry name" value="zf-RING-like"/>
    <property type="match status" value="1"/>
</dbReference>
<evidence type="ECO:0000256" key="4">
    <source>
        <dbReference type="ARBA" id="ARBA00012483"/>
    </source>
</evidence>
<dbReference type="Gene3D" id="3.30.40.10">
    <property type="entry name" value="Zinc/RING finger domain, C3HC4 (zinc finger)"/>
    <property type="match status" value="1"/>
</dbReference>
<keyword evidence="12 15" id="KW-0233">DNA recombination</keyword>
<keyword evidence="11 15" id="KW-0862">Zinc</keyword>
<comment type="similarity">
    <text evidence="3 15">Belongs to the NSE1 family.</text>
</comment>
<dbReference type="GO" id="GO:0061630">
    <property type="term" value="F:ubiquitin protein ligase activity"/>
    <property type="evidence" value="ECO:0007669"/>
    <property type="project" value="UniProtKB-EC"/>
</dbReference>
<evidence type="ECO:0000259" key="16">
    <source>
        <dbReference type="Pfam" id="PF08746"/>
    </source>
</evidence>
<evidence type="ECO:0000256" key="3">
    <source>
        <dbReference type="ARBA" id="ARBA00010258"/>
    </source>
</evidence>
<evidence type="ECO:0000256" key="6">
    <source>
        <dbReference type="ARBA" id="ARBA00022679"/>
    </source>
</evidence>
<proteinExistence type="inferred from homology"/>
<keyword evidence="8 15" id="KW-0227">DNA damage</keyword>
<dbReference type="Gene3D" id="3.90.1150.220">
    <property type="match status" value="1"/>
</dbReference>
<evidence type="ECO:0000256" key="1">
    <source>
        <dbReference type="ARBA" id="ARBA00000900"/>
    </source>
</evidence>
<evidence type="ECO:0000256" key="8">
    <source>
        <dbReference type="ARBA" id="ARBA00022763"/>
    </source>
</evidence>
<reference evidence="17" key="2">
    <citation type="submission" date="2021-01" db="EMBL/GenBank/DDBJ databases">
        <authorList>
            <person name="Schikora-Tamarit M.A."/>
        </authorList>
    </citation>
    <scope>NUCLEOTIDE SEQUENCE</scope>
    <source>
        <strain evidence="17">NCAIM Y.01608</strain>
    </source>
</reference>
<sequence>MESMVTVILEEYGDLHRSVLQFLMAVKSIEFEVLYTVFVKLVIKCLLEKHHPEPSSSDQEEQLRDLLRQARPELPTLSPESLVKTIALINRELASLDLEIVETLAQDDEKNINVSFVNTKSSPSIKLSTSYTEKEISVINELIDQMFESPFDDEDNLTYSLSYTQALNVAKRNIQTITDAQKFINKLESSGWLETVKGKYTLSARALAELKSYLISKFETKSAENPDGTVSLCHGCKELITMGYRCSKSRCYVCFHEHCRDLFTQSHRTETCPADQCDSSLENMVSFY</sequence>
<comment type="subunit">
    <text evidence="15">Component of the Smc5-Smc6 complex.</text>
</comment>